<dbReference type="Proteomes" id="UP000603453">
    <property type="component" value="Unassembled WGS sequence"/>
</dbReference>
<protein>
    <submittedName>
        <fullName evidence="2">Uncharacterized protein</fullName>
    </submittedName>
</protein>
<sequence length="120" mass="13568">MLYQIAEDESMTRVNTEKSTSEVLLEVFHQTNLQFKKVLNVLEGMPESQTVKRVRAYADDGVLYTEACKTKYARRAVDSKDSMPPAPELSNSARTMMPERSSNADIFREGGDSLPKTFQN</sequence>
<dbReference type="AlphaFoldDB" id="A0A8H7R100"/>
<evidence type="ECO:0000256" key="1">
    <source>
        <dbReference type="SAM" id="MobiDB-lite"/>
    </source>
</evidence>
<evidence type="ECO:0000313" key="3">
    <source>
        <dbReference type="Proteomes" id="UP000603453"/>
    </source>
</evidence>
<accession>A0A8H7R100</accession>
<feature type="region of interest" description="Disordered" evidence="1">
    <location>
        <begin position="75"/>
        <end position="120"/>
    </location>
</feature>
<dbReference type="EMBL" id="JAEPRD010000060">
    <property type="protein sequence ID" value="KAG2202474.1"/>
    <property type="molecule type" value="Genomic_DNA"/>
</dbReference>
<gene>
    <name evidence="2" type="ORF">INT47_013090</name>
</gene>
<evidence type="ECO:0000313" key="2">
    <source>
        <dbReference type="EMBL" id="KAG2202474.1"/>
    </source>
</evidence>
<keyword evidence="3" id="KW-1185">Reference proteome</keyword>
<proteinExistence type="predicted"/>
<dbReference type="OrthoDB" id="2290293at2759"/>
<comment type="caution">
    <text evidence="2">The sequence shown here is derived from an EMBL/GenBank/DDBJ whole genome shotgun (WGS) entry which is preliminary data.</text>
</comment>
<organism evidence="2 3">
    <name type="scientific">Mucor saturninus</name>
    <dbReference type="NCBI Taxonomy" id="64648"/>
    <lineage>
        <taxon>Eukaryota</taxon>
        <taxon>Fungi</taxon>
        <taxon>Fungi incertae sedis</taxon>
        <taxon>Mucoromycota</taxon>
        <taxon>Mucoromycotina</taxon>
        <taxon>Mucoromycetes</taxon>
        <taxon>Mucorales</taxon>
        <taxon>Mucorineae</taxon>
        <taxon>Mucoraceae</taxon>
        <taxon>Mucor</taxon>
    </lineage>
</organism>
<name>A0A8H7R100_9FUNG</name>
<reference evidence="2" key="1">
    <citation type="submission" date="2020-12" db="EMBL/GenBank/DDBJ databases">
        <title>Metabolic potential, ecology and presence of endohyphal bacteria is reflected in genomic diversity of Mucoromycotina.</title>
        <authorList>
            <person name="Muszewska A."/>
            <person name="Okrasinska A."/>
            <person name="Steczkiewicz K."/>
            <person name="Drgas O."/>
            <person name="Orlowska M."/>
            <person name="Perlinska-Lenart U."/>
            <person name="Aleksandrzak-Piekarczyk T."/>
            <person name="Szatraj K."/>
            <person name="Zielenkiewicz U."/>
            <person name="Pilsyk S."/>
            <person name="Malc E."/>
            <person name="Mieczkowski P."/>
            <person name="Kruszewska J.S."/>
            <person name="Biernat P."/>
            <person name="Pawlowska J."/>
        </authorList>
    </citation>
    <scope>NUCLEOTIDE SEQUENCE</scope>
    <source>
        <strain evidence="2">WA0000017839</strain>
    </source>
</reference>
<feature type="compositionally biased region" description="Polar residues" evidence="1">
    <location>
        <begin position="89"/>
        <end position="104"/>
    </location>
</feature>